<keyword evidence="3" id="KW-1185">Reference proteome</keyword>
<gene>
    <name evidence="2" type="ORF">CTI12_AA430320</name>
</gene>
<evidence type="ECO:0000259" key="1">
    <source>
        <dbReference type="Pfam" id="PF25368"/>
    </source>
</evidence>
<dbReference type="STRING" id="35608.A0A2U1M163"/>
<reference evidence="2 3" key="1">
    <citation type="journal article" date="2018" name="Mol. Plant">
        <title>The genome of Artemisia annua provides insight into the evolution of Asteraceae family and artemisinin biosynthesis.</title>
        <authorList>
            <person name="Shen Q."/>
            <person name="Zhang L."/>
            <person name="Liao Z."/>
            <person name="Wang S."/>
            <person name="Yan T."/>
            <person name="Shi P."/>
            <person name="Liu M."/>
            <person name="Fu X."/>
            <person name="Pan Q."/>
            <person name="Wang Y."/>
            <person name="Lv Z."/>
            <person name="Lu X."/>
            <person name="Zhang F."/>
            <person name="Jiang W."/>
            <person name="Ma Y."/>
            <person name="Chen M."/>
            <person name="Hao X."/>
            <person name="Li L."/>
            <person name="Tang Y."/>
            <person name="Lv G."/>
            <person name="Zhou Y."/>
            <person name="Sun X."/>
            <person name="Brodelius P.E."/>
            <person name="Rose J.K.C."/>
            <person name="Tang K."/>
        </authorList>
    </citation>
    <scope>NUCLEOTIDE SEQUENCE [LARGE SCALE GENOMIC DNA]</scope>
    <source>
        <strain evidence="3">cv. Huhao1</strain>
        <tissue evidence="2">Leaf</tissue>
    </source>
</reference>
<dbReference type="EMBL" id="PKPP01006898">
    <property type="protein sequence ID" value="PWA55008.1"/>
    <property type="molecule type" value="Genomic_DNA"/>
</dbReference>
<name>A0A2U1M163_ARTAN</name>
<feature type="domain" description="PUB 12/19-like N-terminal" evidence="1">
    <location>
        <begin position="9"/>
        <end position="48"/>
    </location>
</feature>
<sequence>MVHRFYTRALEKEHIMKKYEEVTARLEQDLEGICFEKLDISDEVKEQIGTNGDGGWTALMEDRRQSGRNLDDWFSYEFMMI</sequence>
<comment type="caution">
    <text evidence="2">The sequence shown here is derived from an EMBL/GenBank/DDBJ whole genome shotgun (WGS) entry which is preliminary data.</text>
</comment>
<organism evidence="2 3">
    <name type="scientific">Artemisia annua</name>
    <name type="common">Sweet wormwood</name>
    <dbReference type="NCBI Taxonomy" id="35608"/>
    <lineage>
        <taxon>Eukaryota</taxon>
        <taxon>Viridiplantae</taxon>
        <taxon>Streptophyta</taxon>
        <taxon>Embryophyta</taxon>
        <taxon>Tracheophyta</taxon>
        <taxon>Spermatophyta</taxon>
        <taxon>Magnoliopsida</taxon>
        <taxon>eudicotyledons</taxon>
        <taxon>Gunneridae</taxon>
        <taxon>Pentapetalae</taxon>
        <taxon>asterids</taxon>
        <taxon>campanulids</taxon>
        <taxon>Asterales</taxon>
        <taxon>Asteraceae</taxon>
        <taxon>Asteroideae</taxon>
        <taxon>Anthemideae</taxon>
        <taxon>Artemisiinae</taxon>
        <taxon>Artemisia</taxon>
    </lineage>
</organism>
<protein>
    <submittedName>
        <fullName evidence="2">U-box domain-containing protein 12</fullName>
    </submittedName>
</protein>
<dbReference type="AlphaFoldDB" id="A0A2U1M163"/>
<dbReference type="Proteomes" id="UP000245207">
    <property type="component" value="Unassembled WGS sequence"/>
</dbReference>
<proteinExistence type="predicted"/>
<dbReference type="Pfam" id="PF25368">
    <property type="entry name" value="PUB10_N"/>
    <property type="match status" value="1"/>
</dbReference>
<evidence type="ECO:0000313" key="2">
    <source>
        <dbReference type="EMBL" id="PWA55008.1"/>
    </source>
</evidence>
<evidence type="ECO:0000313" key="3">
    <source>
        <dbReference type="Proteomes" id="UP000245207"/>
    </source>
</evidence>
<accession>A0A2U1M163</accession>
<dbReference type="InterPro" id="IPR057623">
    <property type="entry name" value="PUB12-19-like_N"/>
</dbReference>